<dbReference type="PANTHER" id="PTHR42281">
    <property type="match status" value="1"/>
</dbReference>
<keyword evidence="3" id="KW-0808">Transferase</keyword>
<dbReference type="GO" id="GO:0043885">
    <property type="term" value="F:anaerobic carbon-monoxide dehydrogenase activity"/>
    <property type="evidence" value="ECO:0007669"/>
    <property type="project" value="InterPro"/>
</dbReference>
<dbReference type="GO" id="GO:0043884">
    <property type="term" value="F:CO-methylating acetyl-CoA synthase activity"/>
    <property type="evidence" value="ECO:0007669"/>
    <property type="project" value="UniProtKB-EC"/>
</dbReference>
<organism evidence="8">
    <name type="scientific">marine sediment metagenome</name>
    <dbReference type="NCBI Taxonomy" id="412755"/>
    <lineage>
        <taxon>unclassified sequences</taxon>
        <taxon>metagenomes</taxon>
        <taxon>ecological metagenomes</taxon>
    </lineage>
</organism>
<dbReference type="SUPFAM" id="SSF56821">
    <property type="entry name" value="Prismane protein-like"/>
    <property type="match status" value="1"/>
</dbReference>
<evidence type="ECO:0000256" key="4">
    <source>
        <dbReference type="ARBA" id="ARBA00022723"/>
    </source>
</evidence>
<proteinExistence type="predicted"/>
<feature type="non-terminal residue" evidence="8">
    <location>
        <position position="1"/>
    </location>
</feature>
<evidence type="ECO:0000313" key="8">
    <source>
        <dbReference type="EMBL" id="GAI40728.1"/>
    </source>
</evidence>
<name>X1NAS0_9ZZZZ</name>
<dbReference type="PANTHER" id="PTHR42281:SF1">
    <property type="entry name" value="ACETYL-COA DECARBONYLASE_SYNTHASE COMPLEX SUBUNIT BETA 1"/>
    <property type="match status" value="1"/>
</dbReference>
<dbReference type="Gene3D" id="2.170.16.10">
    <property type="entry name" value="Hedgehog/Intein (Hint) domain"/>
    <property type="match status" value="1"/>
</dbReference>
<dbReference type="CDD" id="cd00081">
    <property type="entry name" value="Hint"/>
    <property type="match status" value="1"/>
</dbReference>
<dbReference type="PROSITE" id="PS50817">
    <property type="entry name" value="INTEIN_N_TER"/>
    <property type="match status" value="1"/>
</dbReference>
<dbReference type="AlphaFoldDB" id="X1NAS0"/>
<feature type="domain" description="Hint" evidence="7">
    <location>
        <begin position="63"/>
        <end position="164"/>
    </location>
</feature>
<keyword evidence="6" id="KW-0411">Iron-sulfur</keyword>
<dbReference type="InterPro" id="IPR038571">
    <property type="entry name" value="CO_DH/Ac-CoA_synth_bsu_3_sf"/>
</dbReference>
<dbReference type="GO" id="GO:0051536">
    <property type="term" value="F:iron-sulfur cluster binding"/>
    <property type="evidence" value="ECO:0007669"/>
    <property type="project" value="UniProtKB-KW"/>
</dbReference>
<evidence type="ECO:0000259" key="7">
    <source>
        <dbReference type="SMART" id="SM00306"/>
    </source>
</evidence>
<dbReference type="InterPro" id="IPR004461">
    <property type="entry name" value="CO_DH/Ac-CoA_synth_bsu"/>
</dbReference>
<dbReference type="EMBL" id="BARV01023785">
    <property type="protein sequence ID" value="GAI40728.1"/>
    <property type="molecule type" value="Genomic_DNA"/>
</dbReference>
<dbReference type="InterPro" id="IPR006141">
    <property type="entry name" value="Intein_N"/>
</dbReference>
<dbReference type="SMART" id="SM00306">
    <property type="entry name" value="HintN"/>
    <property type="match status" value="1"/>
</dbReference>
<protein>
    <recommendedName>
        <fullName evidence="1">CO-methylating acetyl-CoA synthase</fullName>
        <ecNumber evidence="1">2.3.1.169</ecNumber>
    </recommendedName>
</protein>
<gene>
    <name evidence="8" type="ORF">S06H3_38949</name>
</gene>
<sequence>GEILVAKIHDEYSKIVDKVQVRIITDEAQLAEPLEEARKIYRERDERIGKMTDEDVDTVYSCILCVPKGQEIILPNGSFQSVENLFDEASFESVLSLNSHDFQAQPVEELFLNPAPSKLMRITLSNGNSLTLTPNHSVLVDGKENLKWLEALDLKIDDWLICPLTTTIDEGRGKDPYVVDFLSPEIKIYDEDVLSFLKKSILRKYGTIGKGACQLGIDYQKLRQALRIGQKIARRRLSLKEVRSICEKLAISWDEFKTRIGELGIGKR</sequence>
<reference evidence="8" key="1">
    <citation type="journal article" date="2014" name="Front. Microbiol.">
        <title>High frequency of phylogenetically diverse reductive dehalogenase-homologous genes in deep subseafloor sedimentary metagenomes.</title>
        <authorList>
            <person name="Kawai M."/>
            <person name="Futagami T."/>
            <person name="Toyoda A."/>
            <person name="Takaki Y."/>
            <person name="Nishi S."/>
            <person name="Hori S."/>
            <person name="Arai W."/>
            <person name="Tsubouchi T."/>
            <person name="Morono Y."/>
            <person name="Uchiyama I."/>
            <person name="Ito T."/>
            <person name="Fujiyama A."/>
            <person name="Inagaki F."/>
            <person name="Takami H."/>
        </authorList>
    </citation>
    <scope>NUCLEOTIDE SEQUENCE</scope>
    <source>
        <strain evidence="8">Expedition CK06-06</strain>
    </source>
</reference>
<dbReference type="Pfam" id="PF19436">
    <property type="entry name" value="ACS_CODH_B_C"/>
    <property type="match status" value="1"/>
</dbReference>
<comment type="caution">
    <text evidence="8">The sequence shown here is derived from an EMBL/GenBank/DDBJ whole genome shotgun (WGS) entry which is preliminary data.</text>
</comment>
<dbReference type="NCBIfam" id="TIGR01445">
    <property type="entry name" value="intein_Nterm"/>
    <property type="match status" value="1"/>
</dbReference>
<dbReference type="InterPro" id="IPR045822">
    <property type="entry name" value="ACS_CODH_B_C"/>
</dbReference>
<dbReference type="EC" id="2.3.1.169" evidence="1"/>
<evidence type="ECO:0000256" key="2">
    <source>
        <dbReference type="ARBA" id="ARBA00022596"/>
    </source>
</evidence>
<keyword evidence="4" id="KW-0479">Metal-binding</keyword>
<accession>X1NAS0</accession>
<dbReference type="InterPro" id="IPR003587">
    <property type="entry name" value="Hint_dom_N"/>
</dbReference>
<evidence type="ECO:0000256" key="3">
    <source>
        <dbReference type="ARBA" id="ARBA00022679"/>
    </source>
</evidence>
<dbReference type="InterPro" id="IPR011254">
    <property type="entry name" value="Prismane-like_sf"/>
</dbReference>
<keyword evidence="5" id="KW-0408">Iron</keyword>
<dbReference type="Gene3D" id="3.30.1650.10">
    <property type="entry name" value="Bifunctional carbon monoxide dehydrogenase/acetyl-coa synthase(codh/acs), Chain M, domain 3"/>
    <property type="match status" value="1"/>
</dbReference>
<dbReference type="GO" id="GO:0006084">
    <property type="term" value="P:acetyl-CoA metabolic process"/>
    <property type="evidence" value="ECO:0007669"/>
    <property type="project" value="InterPro"/>
</dbReference>
<dbReference type="GO" id="GO:0016539">
    <property type="term" value="P:intein-mediated protein splicing"/>
    <property type="evidence" value="ECO:0007669"/>
    <property type="project" value="InterPro"/>
</dbReference>
<feature type="non-terminal residue" evidence="8">
    <location>
        <position position="268"/>
    </location>
</feature>
<evidence type="ECO:0000256" key="6">
    <source>
        <dbReference type="ARBA" id="ARBA00023014"/>
    </source>
</evidence>
<dbReference type="Pfam" id="PF14890">
    <property type="entry name" value="Intein_splicing"/>
    <property type="match status" value="1"/>
</dbReference>
<evidence type="ECO:0000256" key="5">
    <source>
        <dbReference type="ARBA" id="ARBA00023004"/>
    </source>
</evidence>
<dbReference type="GO" id="GO:0046872">
    <property type="term" value="F:metal ion binding"/>
    <property type="evidence" value="ECO:0007669"/>
    <property type="project" value="UniProtKB-KW"/>
</dbReference>
<keyword evidence="2" id="KW-0533">Nickel</keyword>
<evidence type="ECO:0000256" key="1">
    <source>
        <dbReference type="ARBA" id="ARBA00012244"/>
    </source>
</evidence>